<dbReference type="PANTHER" id="PTHR37304">
    <property type="entry name" value="MEMBRANE PROTEIN-RELATED"/>
    <property type="match status" value="1"/>
</dbReference>
<dbReference type="Proteomes" id="UP000177907">
    <property type="component" value="Unassembled WGS sequence"/>
</dbReference>
<reference evidence="2 3" key="1">
    <citation type="journal article" date="2016" name="Nat. Commun.">
        <title>Thousands of microbial genomes shed light on interconnected biogeochemical processes in an aquifer system.</title>
        <authorList>
            <person name="Anantharaman K."/>
            <person name="Brown C.T."/>
            <person name="Hug L.A."/>
            <person name="Sharon I."/>
            <person name="Castelle C.J."/>
            <person name="Probst A.J."/>
            <person name="Thomas B.C."/>
            <person name="Singh A."/>
            <person name="Wilkins M.J."/>
            <person name="Karaoz U."/>
            <person name="Brodie E.L."/>
            <person name="Williams K.H."/>
            <person name="Hubbard S.S."/>
            <person name="Banfield J.F."/>
        </authorList>
    </citation>
    <scope>NUCLEOTIDE SEQUENCE [LARGE SCALE GENOMIC DNA]</scope>
</reference>
<evidence type="ECO:0000313" key="3">
    <source>
        <dbReference type="Proteomes" id="UP000177907"/>
    </source>
</evidence>
<keyword evidence="1" id="KW-1133">Transmembrane helix</keyword>
<accession>A0A1F6NW82</accession>
<protein>
    <recommendedName>
        <fullName evidence="4">DUF378 domain-containing protein</fullName>
    </recommendedName>
</protein>
<dbReference type="AlphaFoldDB" id="A0A1F6NW82"/>
<dbReference type="Pfam" id="PF04070">
    <property type="entry name" value="DUF378"/>
    <property type="match status" value="1"/>
</dbReference>
<sequence>MGKSKMCVGHLVAGALVVVGALNWGLVGAFNFNLVNTLLGGWPMVERVVYVLVGLAALFMLAMCHCKACGMGGGSCKTEGDAGGCCGGEKKM</sequence>
<proteinExistence type="predicted"/>
<dbReference type="EMBL" id="MFQZ01000005">
    <property type="protein sequence ID" value="OGH88202.1"/>
    <property type="molecule type" value="Genomic_DNA"/>
</dbReference>
<feature type="transmembrane region" description="Helical" evidence="1">
    <location>
        <begin position="7"/>
        <end position="27"/>
    </location>
</feature>
<feature type="transmembrane region" description="Helical" evidence="1">
    <location>
        <begin position="47"/>
        <end position="64"/>
    </location>
</feature>
<keyword evidence="1" id="KW-0472">Membrane</keyword>
<evidence type="ECO:0000256" key="1">
    <source>
        <dbReference type="SAM" id="Phobius"/>
    </source>
</evidence>
<evidence type="ECO:0008006" key="4">
    <source>
        <dbReference type="Google" id="ProtNLM"/>
    </source>
</evidence>
<keyword evidence="1" id="KW-0812">Transmembrane</keyword>
<comment type="caution">
    <text evidence="2">The sequence shown here is derived from an EMBL/GenBank/DDBJ whole genome shotgun (WGS) entry which is preliminary data.</text>
</comment>
<organism evidence="2 3">
    <name type="scientific">Candidatus Magasanikbacteria bacterium RIFOXYC2_FULL_42_28</name>
    <dbReference type="NCBI Taxonomy" id="1798704"/>
    <lineage>
        <taxon>Bacteria</taxon>
        <taxon>Candidatus Magasanikiibacteriota</taxon>
    </lineage>
</organism>
<dbReference type="InterPro" id="IPR007211">
    <property type="entry name" value="DUF378"/>
</dbReference>
<gene>
    <name evidence="2" type="ORF">A3J93_00470</name>
</gene>
<evidence type="ECO:0000313" key="2">
    <source>
        <dbReference type="EMBL" id="OGH88202.1"/>
    </source>
</evidence>
<name>A0A1F6NW82_9BACT</name>
<dbReference type="PANTHER" id="PTHR37304:SF1">
    <property type="entry name" value="MEMBRANE PROTEIN"/>
    <property type="match status" value="1"/>
</dbReference>